<name>A0A6V8LKV1_9BACT</name>
<sequence length="106" mass="11069">MVTMTHPAKEQLDQYFAENPKSPIRIFLSSGSCAGPRLALALDEPKPSDAVHDVEGYSFLVDKELLEQAQPISLDFQGQGFSIASSLVLESGGCGGGCSCSGGSCS</sequence>
<keyword evidence="3" id="KW-1185">Reference proteome</keyword>
<evidence type="ECO:0000313" key="3">
    <source>
        <dbReference type="Proteomes" id="UP000494245"/>
    </source>
</evidence>
<feature type="domain" description="Core" evidence="1">
    <location>
        <begin position="2"/>
        <end position="82"/>
    </location>
</feature>
<dbReference type="Gene3D" id="2.60.300.12">
    <property type="entry name" value="HesB-like domain"/>
    <property type="match status" value="1"/>
</dbReference>
<dbReference type="SUPFAM" id="SSF89360">
    <property type="entry name" value="HesB-like domain"/>
    <property type="match status" value="1"/>
</dbReference>
<evidence type="ECO:0000313" key="2">
    <source>
        <dbReference type="EMBL" id="GFK93323.1"/>
    </source>
</evidence>
<reference evidence="2 3" key="2">
    <citation type="submission" date="2020-05" db="EMBL/GenBank/DDBJ databases">
        <title>Draft genome sequence of Desulfovibrio sp. strainFSS-1.</title>
        <authorList>
            <person name="Shimoshige H."/>
            <person name="Kobayashi H."/>
            <person name="Maekawa T."/>
        </authorList>
    </citation>
    <scope>NUCLEOTIDE SEQUENCE [LARGE SCALE GENOMIC DNA]</scope>
    <source>
        <strain evidence="2 3">SIID29052-01</strain>
    </source>
</reference>
<dbReference type="InterPro" id="IPR035903">
    <property type="entry name" value="HesB-like_dom_sf"/>
</dbReference>
<protein>
    <recommendedName>
        <fullName evidence="1">Core domain-containing protein</fullName>
    </recommendedName>
</protein>
<dbReference type="Proteomes" id="UP000494245">
    <property type="component" value="Unassembled WGS sequence"/>
</dbReference>
<comment type="caution">
    <text evidence="2">The sequence shown here is derived from an EMBL/GenBank/DDBJ whole genome shotgun (WGS) entry which is preliminary data.</text>
</comment>
<dbReference type="NCBIfam" id="NF038090">
    <property type="entry name" value="IscA_HesB_Se"/>
    <property type="match status" value="1"/>
</dbReference>
<evidence type="ECO:0000259" key="1">
    <source>
        <dbReference type="Pfam" id="PF01521"/>
    </source>
</evidence>
<dbReference type="InterPro" id="IPR000361">
    <property type="entry name" value="ATAP_core_dom"/>
</dbReference>
<proteinExistence type="predicted"/>
<gene>
    <name evidence="2" type="ORF">NNJEOMEG_01155</name>
</gene>
<reference evidence="2 3" key="1">
    <citation type="submission" date="2020-04" db="EMBL/GenBank/DDBJ databases">
        <authorList>
            <consortium name="Desulfovibrio sp. FSS-1 genome sequencing consortium"/>
            <person name="Shimoshige H."/>
            <person name="Kobayashi H."/>
            <person name="Maekawa T."/>
        </authorList>
    </citation>
    <scope>NUCLEOTIDE SEQUENCE [LARGE SCALE GENOMIC DNA]</scope>
    <source>
        <strain evidence="2 3">SIID29052-01</strain>
    </source>
</reference>
<dbReference type="Pfam" id="PF01521">
    <property type="entry name" value="Fe-S_biosyn"/>
    <property type="match status" value="1"/>
</dbReference>
<dbReference type="AlphaFoldDB" id="A0A6V8LKV1"/>
<accession>A0A6V8LKV1</accession>
<dbReference type="RefSeq" id="WP_173082243.1">
    <property type="nucleotide sequence ID" value="NZ_BLTE01000004.1"/>
</dbReference>
<dbReference type="EMBL" id="BLTE01000004">
    <property type="protein sequence ID" value="GFK93323.1"/>
    <property type="molecule type" value="Genomic_DNA"/>
</dbReference>
<organism evidence="2 3">
    <name type="scientific">Fundidesulfovibrio magnetotacticus</name>
    <dbReference type="NCBI Taxonomy" id="2730080"/>
    <lineage>
        <taxon>Bacteria</taxon>
        <taxon>Pseudomonadati</taxon>
        <taxon>Thermodesulfobacteriota</taxon>
        <taxon>Desulfovibrionia</taxon>
        <taxon>Desulfovibrionales</taxon>
        <taxon>Desulfovibrionaceae</taxon>
        <taxon>Fundidesulfovibrio</taxon>
    </lineage>
</organism>